<evidence type="ECO:0000313" key="2">
    <source>
        <dbReference type="Proteomes" id="UP001374535"/>
    </source>
</evidence>
<proteinExistence type="predicted"/>
<name>A0AAQ3NJY8_VIGMU</name>
<gene>
    <name evidence="1" type="ORF">V8G54_014048</name>
</gene>
<sequence>MKTPNYRIRWYLARRIYFIDEKKREIRENKELHAMEKLHIHSPSCKPQIQMTRSYVTPLIHQFSSVTNYSPGLFFLSFLSHKPNRLAGFWAQITHQIRINLQFLQSVLV</sequence>
<protein>
    <submittedName>
        <fullName evidence="1">Uncharacterized protein</fullName>
    </submittedName>
</protein>
<reference evidence="1 2" key="1">
    <citation type="journal article" date="2023" name="Life. Sci Alliance">
        <title>Evolutionary insights into 3D genome organization and epigenetic landscape of Vigna mungo.</title>
        <authorList>
            <person name="Junaid A."/>
            <person name="Singh B."/>
            <person name="Bhatia S."/>
        </authorList>
    </citation>
    <scope>NUCLEOTIDE SEQUENCE [LARGE SCALE GENOMIC DNA]</scope>
    <source>
        <strain evidence="1">Urdbean</strain>
    </source>
</reference>
<dbReference type="Proteomes" id="UP001374535">
    <property type="component" value="Chromosome 5"/>
</dbReference>
<organism evidence="1 2">
    <name type="scientific">Vigna mungo</name>
    <name type="common">Black gram</name>
    <name type="synonym">Phaseolus mungo</name>
    <dbReference type="NCBI Taxonomy" id="3915"/>
    <lineage>
        <taxon>Eukaryota</taxon>
        <taxon>Viridiplantae</taxon>
        <taxon>Streptophyta</taxon>
        <taxon>Embryophyta</taxon>
        <taxon>Tracheophyta</taxon>
        <taxon>Spermatophyta</taxon>
        <taxon>Magnoliopsida</taxon>
        <taxon>eudicotyledons</taxon>
        <taxon>Gunneridae</taxon>
        <taxon>Pentapetalae</taxon>
        <taxon>rosids</taxon>
        <taxon>fabids</taxon>
        <taxon>Fabales</taxon>
        <taxon>Fabaceae</taxon>
        <taxon>Papilionoideae</taxon>
        <taxon>50 kb inversion clade</taxon>
        <taxon>NPAAA clade</taxon>
        <taxon>indigoferoid/millettioid clade</taxon>
        <taxon>Phaseoleae</taxon>
        <taxon>Vigna</taxon>
    </lineage>
</organism>
<dbReference type="AlphaFoldDB" id="A0AAQ3NJY8"/>
<evidence type="ECO:0000313" key="1">
    <source>
        <dbReference type="EMBL" id="WVZ09518.1"/>
    </source>
</evidence>
<accession>A0AAQ3NJY8</accession>
<keyword evidence="2" id="KW-1185">Reference proteome</keyword>
<dbReference type="EMBL" id="CP144696">
    <property type="protein sequence ID" value="WVZ09518.1"/>
    <property type="molecule type" value="Genomic_DNA"/>
</dbReference>